<sequence>MRVLLTKHISVEASIVLNEAQIREISEKWNDDVEAFLENLCREMDNDEFDELAMEKIEVNWSNKKYLELKSKVKKGEKIATEIPSYFKYATDDTDDWDFCKDFFDFEQLDRLSKFADDENPKFEVNCVVYKNNYAYATNTRILIEEKANIATDVLVPKVFIEHMKNDNCKFKICNKELSIALDGEYFKNEAVNAIAYEGILIAKEDVTIPLVDVEVEGTLFADEYRLVHDTFFKTIKKEHYDLVIGAKMKYCSANEDKNIIYFSNDSRRIAVSCIVD</sequence>
<accession>A0A1W1CCP7</accession>
<gene>
    <name evidence="1" type="ORF">MNB_SV-14-1034</name>
</gene>
<evidence type="ECO:0000313" key="1">
    <source>
        <dbReference type="EMBL" id="SFV63598.1"/>
    </source>
</evidence>
<proteinExistence type="predicted"/>
<protein>
    <submittedName>
        <fullName evidence="1">Uncharacterized protein</fullName>
    </submittedName>
</protein>
<reference evidence="1" key="1">
    <citation type="submission" date="2016-10" db="EMBL/GenBank/DDBJ databases">
        <authorList>
            <person name="de Groot N.N."/>
        </authorList>
    </citation>
    <scope>NUCLEOTIDE SEQUENCE</scope>
</reference>
<organism evidence="1">
    <name type="scientific">hydrothermal vent metagenome</name>
    <dbReference type="NCBI Taxonomy" id="652676"/>
    <lineage>
        <taxon>unclassified sequences</taxon>
        <taxon>metagenomes</taxon>
        <taxon>ecological metagenomes</taxon>
    </lineage>
</organism>
<dbReference type="EMBL" id="FPHN01000154">
    <property type="protein sequence ID" value="SFV63598.1"/>
    <property type="molecule type" value="Genomic_DNA"/>
</dbReference>
<dbReference type="AlphaFoldDB" id="A0A1W1CCP7"/>
<name>A0A1W1CCP7_9ZZZZ</name>